<reference evidence="2 3" key="1">
    <citation type="journal article" date="2021" name="G3 (Bethesda)">
        <title>Improved contiguity of the threespine stickleback genome using long-read sequencing.</title>
        <authorList>
            <person name="Nath S."/>
            <person name="Shaw D.E."/>
            <person name="White M.A."/>
        </authorList>
    </citation>
    <scope>NUCLEOTIDE SEQUENCE [LARGE SCALE GENOMIC DNA]</scope>
    <source>
        <strain evidence="2 3">Lake Benthic</strain>
    </source>
</reference>
<dbReference type="AlphaFoldDB" id="A0AAQ4RF05"/>
<evidence type="ECO:0000313" key="3">
    <source>
        <dbReference type="Proteomes" id="UP000007635"/>
    </source>
</evidence>
<evidence type="ECO:0000313" key="2">
    <source>
        <dbReference type="Ensembl" id="ENSGACP00000061187.1"/>
    </source>
</evidence>
<dbReference type="Ensembl" id="ENSGACT00000084726.1">
    <property type="protein sequence ID" value="ENSGACP00000061187.1"/>
    <property type="gene ID" value="ENSGACG00000033202.1"/>
</dbReference>
<proteinExistence type="predicted"/>
<reference evidence="2" key="3">
    <citation type="submission" date="2025-09" db="UniProtKB">
        <authorList>
            <consortium name="Ensembl"/>
        </authorList>
    </citation>
    <scope>IDENTIFICATION</scope>
</reference>
<keyword evidence="1" id="KW-0732">Signal</keyword>
<dbReference type="Proteomes" id="UP000007635">
    <property type="component" value="Chromosome IX"/>
</dbReference>
<evidence type="ECO:0008006" key="4">
    <source>
        <dbReference type="Google" id="ProtNLM"/>
    </source>
</evidence>
<name>A0AAQ4RF05_GASAC</name>
<sequence length="87" mass="10056">MSWVFLGWFLPLYPLVALLVPRLPETHKWKSKTGPVSDHRLTLLVPKCQKMVLLATLFMVPRSSEITQNKYLVTLKRVSLFVSIVFT</sequence>
<evidence type="ECO:0000256" key="1">
    <source>
        <dbReference type="SAM" id="SignalP"/>
    </source>
</evidence>
<organism evidence="2 3">
    <name type="scientific">Gasterosteus aculeatus aculeatus</name>
    <name type="common">three-spined stickleback</name>
    <dbReference type="NCBI Taxonomy" id="481459"/>
    <lineage>
        <taxon>Eukaryota</taxon>
        <taxon>Metazoa</taxon>
        <taxon>Chordata</taxon>
        <taxon>Craniata</taxon>
        <taxon>Vertebrata</taxon>
        <taxon>Euteleostomi</taxon>
        <taxon>Actinopterygii</taxon>
        <taxon>Neopterygii</taxon>
        <taxon>Teleostei</taxon>
        <taxon>Neoteleostei</taxon>
        <taxon>Acanthomorphata</taxon>
        <taxon>Eupercaria</taxon>
        <taxon>Perciformes</taxon>
        <taxon>Cottioidei</taxon>
        <taxon>Gasterosteales</taxon>
        <taxon>Gasterosteidae</taxon>
        <taxon>Gasterosteus</taxon>
    </lineage>
</organism>
<reference evidence="2" key="2">
    <citation type="submission" date="2025-08" db="UniProtKB">
        <authorList>
            <consortium name="Ensembl"/>
        </authorList>
    </citation>
    <scope>IDENTIFICATION</scope>
</reference>
<accession>A0AAQ4RF05</accession>
<protein>
    <recommendedName>
        <fullName evidence="4">Secreted protein</fullName>
    </recommendedName>
</protein>
<feature type="signal peptide" evidence="1">
    <location>
        <begin position="1"/>
        <end position="18"/>
    </location>
</feature>
<keyword evidence="3" id="KW-1185">Reference proteome</keyword>
<feature type="chain" id="PRO_5042858041" description="Secreted protein" evidence="1">
    <location>
        <begin position="19"/>
        <end position="87"/>
    </location>
</feature>